<sequence>MQSGFTEKFEQIFNRAGMSLQNEKNIFFLEGHVGRHSLKYRQYVLRRLNEATMDLSGEDYKNALLKELDELKDELIKNPDIVKGVGLP</sequence>
<dbReference type="Proteomes" id="UP001154312">
    <property type="component" value="Unassembled WGS sequence"/>
</dbReference>
<proteinExistence type="predicted"/>
<dbReference type="Pfam" id="PF14412">
    <property type="entry name" value="AHH"/>
    <property type="match status" value="1"/>
</dbReference>
<accession>A0A9X4H2E7</accession>
<reference evidence="1" key="1">
    <citation type="submission" date="2022-02" db="EMBL/GenBank/DDBJ databases">
        <authorList>
            <person name="Leng L."/>
        </authorList>
    </citation>
    <scope>NUCLEOTIDE SEQUENCE</scope>
    <source>
        <strain evidence="1">JI</strain>
    </source>
</reference>
<dbReference type="EMBL" id="JAKOAV010000003">
    <property type="protein sequence ID" value="MDF9407233.1"/>
    <property type="molecule type" value="Genomic_DNA"/>
</dbReference>
<evidence type="ECO:0000313" key="1">
    <source>
        <dbReference type="EMBL" id="MDF9407233.1"/>
    </source>
</evidence>
<evidence type="ECO:0000313" key="2">
    <source>
        <dbReference type="Proteomes" id="UP001154312"/>
    </source>
</evidence>
<organism evidence="1 2">
    <name type="scientific">Pelotomaculum isophthalicicum JI</name>
    <dbReference type="NCBI Taxonomy" id="947010"/>
    <lineage>
        <taxon>Bacteria</taxon>
        <taxon>Bacillati</taxon>
        <taxon>Bacillota</taxon>
        <taxon>Clostridia</taxon>
        <taxon>Eubacteriales</taxon>
        <taxon>Desulfotomaculaceae</taxon>
        <taxon>Pelotomaculum</taxon>
    </lineage>
</organism>
<dbReference type="InterPro" id="IPR032871">
    <property type="entry name" value="AHH_dom_containing"/>
</dbReference>
<protein>
    <submittedName>
        <fullName evidence="1">AHH domain-containing protein</fullName>
    </submittedName>
</protein>
<dbReference type="AlphaFoldDB" id="A0A9X4H2E7"/>
<gene>
    <name evidence="1" type="ORF">L7E55_02490</name>
</gene>
<name>A0A9X4H2E7_9FIRM</name>
<comment type="caution">
    <text evidence="1">The sequence shown here is derived from an EMBL/GenBank/DDBJ whole genome shotgun (WGS) entry which is preliminary data.</text>
</comment>
<keyword evidence="2" id="KW-1185">Reference proteome</keyword>